<feature type="domain" description="RING-Gid-type" evidence="8">
    <location>
        <begin position="307"/>
        <end position="376"/>
    </location>
</feature>
<evidence type="ECO:0000256" key="2">
    <source>
        <dbReference type="ARBA" id="ARBA00022490"/>
    </source>
</evidence>
<dbReference type="PROSITE" id="PS50897">
    <property type="entry name" value="CTLH"/>
    <property type="match status" value="1"/>
</dbReference>
<keyword evidence="3" id="KW-0479">Metal-binding</keyword>
<dbReference type="InterPro" id="IPR045098">
    <property type="entry name" value="Fyv10_fam"/>
</dbReference>
<proteinExistence type="predicted"/>
<dbReference type="Proteomes" id="UP001158576">
    <property type="component" value="Chromosome XSR"/>
</dbReference>
<reference evidence="9 10" key="1">
    <citation type="submission" date="2021-04" db="EMBL/GenBank/DDBJ databases">
        <authorList>
            <person name="Bliznina A."/>
        </authorList>
    </citation>
    <scope>NUCLEOTIDE SEQUENCE [LARGE SCALE GENOMIC DNA]</scope>
</reference>
<feature type="zinc finger region" description="RING-Gid-type" evidence="6">
    <location>
        <begin position="307"/>
        <end position="376"/>
    </location>
</feature>
<evidence type="ECO:0000256" key="4">
    <source>
        <dbReference type="ARBA" id="ARBA00022771"/>
    </source>
</evidence>
<protein>
    <submittedName>
        <fullName evidence="9">Oidioi.mRNA.OKI2018_I69.XSR.g15024.t1.cds</fullName>
    </submittedName>
</protein>
<name>A0ABN7SBJ4_OIKDI</name>
<dbReference type="Pfam" id="PF10607">
    <property type="entry name" value="CTLH"/>
    <property type="match status" value="1"/>
</dbReference>
<dbReference type="InterPro" id="IPR013144">
    <property type="entry name" value="CRA_dom"/>
</dbReference>
<gene>
    <name evidence="9" type="ORF">OKIOD_LOCUS6582</name>
</gene>
<dbReference type="SMART" id="SM00757">
    <property type="entry name" value="CRA"/>
    <property type="match status" value="1"/>
</dbReference>
<dbReference type="InterPro" id="IPR024964">
    <property type="entry name" value="CTLH/CRA"/>
</dbReference>
<evidence type="ECO:0000256" key="3">
    <source>
        <dbReference type="ARBA" id="ARBA00022723"/>
    </source>
</evidence>
<evidence type="ECO:0000259" key="7">
    <source>
        <dbReference type="PROSITE" id="PS50897"/>
    </source>
</evidence>
<dbReference type="PANTHER" id="PTHR12170">
    <property type="entry name" value="MACROPHAGE ERYTHROBLAST ATTACHER-RELATED"/>
    <property type="match status" value="1"/>
</dbReference>
<dbReference type="CDD" id="cd16659">
    <property type="entry name" value="RING-Ubox_Emp"/>
    <property type="match status" value="1"/>
</dbReference>
<feature type="domain" description="CTLH" evidence="7">
    <location>
        <begin position="159"/>
        <end position="209"/>
    </location>
</feature>
<keyword evidence="2" id="KW-0963">Cytoplasm</keyword>
<evidence type="ECO:0000256" key="6">
    <source>
        <dbReference type="PROSITE-ProRule" id="PRU01215"/>
    </source>
</evidence>
<keyword evidence="10" id="KW-1185">Reference proteome</keyword>
<dbReference type="PROSITE" id="PS51867">
    <property type="entry name" value="ZF_RING_GID"/>
    <property type="match status" value="1"/>
</dbReference>
<evidence type="ECO:0000313" key="9">
    <source>
        <dbReference type="EMBL" id="CAG5097322.1"/>
    </source>
</evidence>
<dbReference type="EMBL" id="OU015569">
    <property type="protein sequence ID" value="CAG5097322.1"/>
    <property type="molecule type" value="Genomic_DNA"/>
</dbReference>
<dbReference type="InterPro" id="IPR044063">
    <property type="entry name" value="ZF_RING_GID"/>
</dbReference>
<keyword evidence="5" id="KW-0862">Zinc</keyword>
<comment type="subcellular location">
    <subcellularLocation>
        <location evidence="1">Cytoplasm</location>
    </subcellularLocation>
</comment>
<evidence type="ECO:0000256" key="1">
    <source>
        <dbReference type="ARBA" id="ARBA00004496"/>
    </source>
</evidence>
<keyword evidence="4 6" id="KW-0863">Zinc-finger</keyword>
<evidence type="ECO:0000256" key="5">
    <source>
        <dbReference type="ARBA" id="ARBA00022833"/>
    </source>
</evidence>
<sequence length="391" mass="45268">MVSFDEATNTEDCIRVQEFSLLRVPYETLNRKFRVGQRIIDKEVTNMNTIISEIEKLRDNPKKFAKKKAEFKKKLDAARERVKKISMSQNNECTALKNRLNHLQSFKSNLQSWNTDRFYRQLTEYLFQFGYQETSLKLAQILNLNDLVNANLFVKITDLEASLRKQSTAECLAWCAENKSRLRKIKSRFEWELRLQNFITLITEDKRIEAMEYARKFMTDLVPQSAKSTELGRAMALLVFQPTTHVGAYKALFSEDRWEFLCQMCRNDVLRVHQVSDVSVFEATLEAGLSSLKTHQCYSNYHQSDSCPVCSVFLNSIAKRLPYSHCTQSQFICAASGDDINENNPPLMLPNGNVYGQRAINLLTNPADDTMTCPRTNETFSKLDFKKVYLL</sequence>
<dbReference type="PANTHER" id="PTHR12170:SF2">
    <property type="entry name" value="E3 UBIQUITIN-PROTEIN TRANSFERASE MAEA"/>
    <property type="match status" value="1"/>
</dbReference>
<evidence type="ECO:0000259" key="8">
    <source>
        <dbReference type="PROSITE" id="PS51867"/>
    </source>
</evidence>
<organism evidence="9 10">
    <name type="scientific">Oikopleura dioica</name>
    <name type="common">Tunicate</name>
    <dbReference type="NCBI Taxonomy" id="34765"/>
    <lineage>
        <taxon>Eukaryota</taxon>
        <taxon>Metazoa</taxon>
        <taxon>Chordata</taxon>
        <taxon>Tunicata</taxon>
        <taxon>Appendicularia</taxon>
        <taxon>Copelata</taxon>
        <taxon>Oikopleuridae</taxon>
        <taxon>Oikopleura</taxon>
    </lineage>
</organism>
<accession>A0ABN7SBJ4</accession>
<dbReference type="InterPro" id="IPR006595">
    <property type="entry name" value="CTLH_C"/>
</dbReference>
<evidence type="ECO:0000313" key="10">
    <source>
        <dbReference type="Proteomes" id="UP001158576"/>
    </source>
</evidence>